<dbReference type="Pfam" id="PF00440">
    <property type="entry name" value="TetR_N"/>
    <property type="match status" value="1"/>
</dbReference>
<dbReference type="Gene3D" id="1.10.357.10">
    <property type="entry name" value="Tetracycline Repressor, domain 2"/>
    <property type="match status" value="1"/>
</dbReference>
<dbReference type="PANTHER" id="PTHR30055">
    <property type="entry name" value="HTH-TYPE TRANSCRIPTIONAL REGULATOR RUTR"/>
    <property type="match status" value="1"/>
</dbReference>
<dbReference type="InterPro" id="IPR001647">
    <property type="entry name" value="HTH_TetR"/>
</dbReference>
<dbReference type="PROSITE" id="PS50977">
    <property type="entry name" value="HTH_TETR_2"/>
    <property type="match status" value="1"/>
</dbReference>
<comment type="caution">
    <text evidence="6">The sequence shown here is derived from an EMBL/GenBank/DDBJ whole genome shotgun (WGS) entry which is preliminary data.</text>
</comment>
<organism evidence="6 7">
    <name type="scientific">Serinibacter arcticus</name>
    <dbReference type="NCBI Taxonomy" id="1655435"/>
    <lineage>
        <taxon>Bacteria</taxon>
        <taxon>Bacillati</taxon>
        <taxon>Actinomycetota</taxon>
        <taxon>Actinomycetes</taxon>
        <taxon>Micrococcales</taxon>
        <taxon>Beutenbergiaceae</taxon>
        <taxon>Serinibacter</taxon>
    </lineage>
</organism>
<evidence type="ECO:0000313" key="6">
    <source>
        <dbReference type="EMBL" id="TGO06772.1"/>
    </source>
</evidence>
<evidence type="ECO:0000256" key="4">
    <source>
        <dbReference type="PROSITE-ProRule" id="PRU00335"/>
    </source>
</evidence>
<protein>
    <submittedName>
        <fullName evidence="6">Transcriptional regulator, TetR family</fullName>
    </submittedName>
</protein>
<dbReference type="Pfam" id="PF13305">
    <property type="entry name" value="TetR_C_33"/>
    <property type="match status" value="1"/>
</dbReference>
<name>A0A4Z1E7T2_9MICO</name>
<proteinExistence type="predicted"/>
<dbReference type="Proteomes" id="UP000297318">
    <property type="component" value="Unassembled WGS sequence"/>
</dbReference>
<dbReference type="PANTHER" id="PTHR30055:SF220">
    <property type="entry name" value="TETR-FAMILY REGULATORY PROTEIN"/>
    <property type="match status" value="1"/>
</dbReference>
<keyword evidence="3" id="KW-0804">Transcription</keyword>
<dbReference type="SUPFAM" id="SSF48498">
    <property type="entry name" value="Tetracyclin repressor-like, C-terminal domain"/>
    <property type="match status" value="1"/>
</dbReference>
<dbReference type="AlphaFoldDB" id="A0A4Z1E7T2"/>
<dbReference type="InterPro" id="IPR050109">
    <property type="entry name" value="HTH-type_TetR-like_transc_reg"/>
</dbReference>
<dbReference type="SUPFAM" id="SSF46689">
    <property type="entry name" value="Homeodomain-like"/>
    <property type="match status" value="1"/>
</dbReference>
<dbReference type="InterPro" id="IPR025996">
    <property type="entry name" value="MT1864/Rv1816-like_C"/>
</dbReference>
<keyword evidence="1" id="KW-0805">Transcription regulation</keyword>
<evidence type="ECO:0000256" key="1">
    <source>
        <dbReference type="ARBA" id="ARBA00023015"/>
    </source>
</evidence>
<evidence type="ECO:0000313" key="7">
    <source>
        <dbReference type="Proteomes" id="UP000297318"/>
    </source>
</evidence>
<evidence type="ECO:0000256" key="2">
    <source>
        <dbReference type="ARBA" id="ARBA00023125"/>
    </source>
</evidence>
<dbReference type="InterPro" id="IPR009057">
    <property type="entry name" value="Homeodomain-like_sf"/>
</dbReference>
<gene>
    <name evidence="6" type="ORF">SERN_0964</name>
</gene>
<dbReference type="InterPro" id="IPR036271">
    <property type="entry name" value="Tet_transcr_reg_TetR-rel_C_sf"/>
</dbReference>
<dbReference type="OrthoDB" id="3173376at2"/>
<sequence>MTERPFHHGSLRTALLDEAILVLRESGVQGLSLRDLARRAGVSHGAPRSHFVDRQALLDALAETGFRRLTSHVELALAGQDDVRQRFLRVARAYVNFAIDDAALMDLMFPATPAPRPSAVADAAHDLFATLDNAMGPRHSATDEVARESFEMLFAATMQGIATLVASNRIDRARGDRLVDEAMEMMLGSALATRTVAPG</sequence>
<dbReference type="GO" id="GO:0000976">
    <property type="term" value="F:transcription cis-regulatory region binding"/>
    <property type="evidence" value="ECO:0007669"/>
    <property type="project" value="TreeGrafter"/>
</dbReference>
<dbReference type="EMBL" id="RHPJ01000001">
    <property type="protein sequence ID" value="TGO06772.1"/>
    <property type="molecule type" value="Genomic_DNA"/>
</dbReference>
<feature type="domain" description="HTH tetR-type" evidence="5">
    <location>
        <begin position="9"/>
        <end position="69"/>
    </location>
</feature>
<reference evidence="6 7" key="1">
    <citation type="submission" date="2018-11" db="EMBL/GenBank/DDBJ databases">
        <title>Complete genome sequencing of the Actinobacteria Serinibacter sp. K3-2.</title>
        <authorList>
            <person name="Rakitin A.L."/>
            <person name="Beletsky A.V."/>
            <person name="Mardanov A.V."/>
            <person name="Ravin N.V."/>
            <person name="Gromova A.S."/>
            <person name="Filippova S.N."/>
            <person name="Gal'Chenko V.F."/>
        </authorList>
    </citation>
    <scope>NUCLEOTIDE SEQUENCE [LARGE SCALE GENOMIC DNA]</scope>
    <source>
        <strain evidence="6 7">K3-2</strain>
    </source>
</reference>
<feature type="DNA-binding region" description="H-T-H motif" evidence="4">
    <location>
        <begin position="32"/>
        <end position="51"/>
    </location>
</feature>
<keyword evidence="2 4" id="KW-0238">DNA-binding</keyword>
<dbReference type="RefSeq" id="WP_135848913.1">
    <property type="nucleotide sequence ID" value="NZ_RHPJ01000001.1"/>
</dbReference>
<accession>A0A4Z1E7T2</accession>
<evidence type="ECO:0000256" key="3">
    <source>
        <dbReference type="ARBA" id="ARBA00023163"/>
    </source>
</evidence>
<dbReference type="GO" id="GO:0003700">
    <property type="term" value="F:DNA-binding transcription factor activity"/>
    <property type="evidence" value="ECO:0007669"/>
    <property type="project" value="TreeGrafter"/>
</dbReference>
<keyword evidence="7" id="KW-1185">Reference proteome</keyword>
<evidence type="ECO:0000259" key="5">
    <source>
        <dbReference type="PROSITE" id="PS50977"/>
    </source>
</evidence>